<dbReference type="PROSITE" id="PS51635">
    <property type="entry name" value="PNPLA"/>
    <property type="match status" value="1"/>
</dbReference>
<accession>A0A9W8CG35</accession>
<evidence type="ECO:0000313" key="10">
    <source>
        <dbReference type="Proteomes" id="UP001164776"/>
    </source>
</evidence>
<comment type="caution">
    <text evidence="9">The sequence shown here is derived from an EMBL/GenBank/DDBJ whole genome shotgun (WGS) entry which is preliminary data.</text>
</comment>
<dbReference type="AlphaFoldDB" id="A0A9W8CG35"/>
<comment type="caution">
    <text evidence="5">Lacks conserved residue(s) required for the propagation of feature annotation.</text>
</comment>
<dbReference type="EMBL" id="MU629527">
    <property type="protein sequence ID" value="KAJ1256346.1"/>
    <property type="molecule type" value="Genomic_DNA"/>
</dbReference>
<dbReference type="GO" id="GO:0047372">
    <property type="term" value="F:monoacylglycerol lipase activity"/>
    <property type="evidence" value="ECO:0007669"/>
    <property type="project" value="TreeGrafter"/>
</dbReference>
<keyword evidence="6" id="KW-0442">Lipid degradation</keyword>
<evidence type="ECO:0000259" key="8">
    <source>
        <dbReference type="PROSITE" id="PS51635"/>
    </source>
</evidence>
<dbReference type="InterPro" id="IPR002641">
    <property type="entry name" value="PNPLA_dom"/>
</dbReference>
<evidence type="ECO:0000256" key="2">
    <source>
        <dbReference type="ARBA" id="ARBA00022821"/>
    </source>
</evidence>
<feature type="domain" description="PNPLA" evidence="8">
    <location>
        <begin position="18"/>
        <end position="175"/>
    </location>
</feature>
<dbReference type="EC" id="3.1.1.-" evidence="6"/>
<keyword evidence="6" id="KW-0378">Hydrolase</keyword>
<comment type="domain">
    <text evidence="6">The nitrogen atoms of the two glycine residues in the GGXR motif define the oxyanion hole, and stabilize the oxyanion that forms during the nucleophilic attack by the catalytic serine during substrate cleavage.</text>
</comment>
<dbReference type="OrthoDB" id="677417at2759"/>
<keyword evidence="3 6" id="KW-0443">Lipid metabolism</keyword>
<dbReference type="Gene3D" id="3.40.1090.10">
    <property type="entry name" value="Cytosolic phospholipase A2 catalytic domain"/>
    <property type="match status" value="1"/>
</dbReference>
<comment type="function">
    <text evidence="6">Lipolytic acyl hydrolase (LAH).</text>
</comment>
<reference evidence="9 10" key="1">
    <citation type="submission" date="2022-10" db="EMBL/GenBank/DDBJ databases">
        <title>WGS assembly of Paspalum vaginatum 540-79.</title>
        <authorList>
            <person name="Sun G."/>
            <person name="Wase N."/>
            <person name="Shu S."/>
            <person name="Jenkins J."/>
            <person name="Zhou B."/>
            <person name="Torres-Rodriguez J."/>
            <person name="Chen C."/>
            <person name="Sandor L."/>
            <person name="Plott C."/>
            <person name="Yoshinga Y."/>
            <person name="Daum C."/>
            <person name="Qi P."/>
            <person name="Barry K."/>
            <person name="Lipzen A."/>
            <person name="Berry L."/>
            <person name="Pedersen C."/>
            <person name="Gottilla T."/>
            <person name="Foltz A."/>
            <person name="Yu H."/>
            <person name="O'Malley R."/>
            <person name="Zhang C."/>
            <person name="Devos K."/>
            <person name="Sigmon B."/>
            <person name="Yu B."/>
            <person name="Obata T."/>
            <person name="Schmutz J."/>
            <person name="Schnable J."/>
        </authorList>
    </citation>
    <scope>NUCLEOTIDE SEQUENCE [LARGE SCALE GENOMIC DNA]</scope>
    <source>
        <strain evidence="10">cv. 540-79</strain>
    </source>
</reference>
<evidence type="ECO:0000256" key="1">
    <source>
        <dbReference type="ARBA" id="ARBA00010240"/>
    </source>
</evidence>
<dbReference type="GO" id="GO:0016042">
    <property type="term" value="P:lipid catabolic process"/>
    <property type="evidence" value="ECO:0007669"/>
    <property type="project" value="UniProtKB-KW"/>
</dbReference>
<feature type="short sequence motif" description="GXSXG" evidence="5">
    <location>
        <begin position="61"/>
        <end position="65"/>
    </location>
</feature>
<keyword evidence="10" id="KW-1185">Reference proteome</keyword>
<dbReference type="Proteomes" id="UP001164776">
    <property type="component" value="Unassembled WGS sequence"/>
</dbReference>
<gene>
    <name evidence="9" type="ORF">BS78_K043900</name>
</gene>
<evidence type="ECO:0000256" key="7">
    <source>
        <dbReference type="SAM" id="MobiDB-lite"/>
    </source>
</evidence>
<dbReference type="SUPFAM" id="SSF52151">
    <property type="entry name" value="FabD/lysophospholipase-like"/>
    <property type="match status" value="1"/>
</dbReference>
<evidence type="ECO:0000313" key="9">
    <source>
        <dbReference type="EMBL" id="KAJ1256346.1"/>
    </source>
</evidence>
<protein>
    <recommendedName>
        <fullName evidence="6">Patatin</fullName>
        <ecNumber evidence="6">3.1.1.-</ecNumber>
    </recommendedName>
</protein>
<comment type="similarity">
    <text evidence="1 6">Belongs to the patatin family.</text>
</comment>
<dbReference type="PANTHER" id="PTHR32176:SF106">
    <property type="entry name" value="PATATIN"/>
    <property type="match status" value="1"/>
</dbReference>
<comment type="function">
    <text evidence="4">Possesses non-specific lipolytic acyl hydrolase (LAH) activity. Hydrolyzes phospholipids as well as galactolipids. May play a role in disease resistance.</text>
</comment>
<evidence type="ECO:0000256" key="4">
    <source>
        <dbReference type="ARBA" id="ARBA00025642"/>
    </source>
</evidence>
<name>A0A9W8CG35_9POAL</name>
<feature type="short sequence motif" description="GXGXXG" evidence="5">
    <location>
        <begin position="22"/>
        <end position="27"/>
    </location>
</feature>
<keyword evidence="2" id="KW-0611">Plant defense</keyword>
<dbReference type="PANTHER" id="PTHR32176">
    <property type="entry name" value="XYLOSE ISOMERASE"/>
    <property type="match status" value="1"/>
</dbReference>
<evidence type="ECO:0000256" key="3">
    <source>
        <dbReference type="ARBA" id="ARBA00023098"/>
    </source>
</evidence>
<evidence type="ECO:0000256" key="5">
    <source>
        <dbReference type="PROSITE-ProRule" id="PRU01161"/>
    </source>
</evidence>
<evidence type="ECO:0000256" key="6">
    <source>
        <dbReference type="RuleBase" id="RU361262"/>
    </source>
</evidence>
<dbReference type="GO" id="GO:0006952">
    <property type="term" value="P:defense response"/>
    <property type="evidence" value="ECO:0007669"/>
    <property type="project" value="UniProtKB-KW"/>
</dbReference>
<organism evidence="9 10">
    <name type="scientific">Paspalum vaginatum</name>
    <name type="common">seashore paspalum</name>
    <dbReference type="NCBI Taxonomy" id="158149"/>
    <lineage>
        <taxon>Eukaryota</taxon>
        <taxon>Viridiplantae</taxon>
        <taxon>Streptophyta</taxon>
        <taxon>Embryophyta</taxon>
        <taxon>Tracheophyta</taxon>
        <taxon>Spermatophyta</taxon>
        <taxon>Magnoliopsida</taxon>
        <taxon>Liliopsida</taxon>
        <taxon>Poales</taxon>
        <taxon>Poaceae</taxon>
        <taxon>PACMAD clade</taxon>
        <taxon>Panicoideae</taxon>
        <taxon>Andropogonodae</taxon>
        <taxon>Paspaleae</taxon>
        <taxon>Paspalinae</taxon>
        <taxon>Paspalum</taxon>
    </lineage>
</organism>
<sequence>MGLMQAADPKQDGELTILCIDGGGIRGLIPATVLEFLEGQLQEIDGSPEVRLAYYFDYIVGTSTGALVTTMLAAPNEKKNSKRRSCSLHSQGDHPALQEGGSREEVLVEAALVCIKYYDGDNFALKTLRDLLNAAPKIEHLVQALVDAFPRHGGDTAAADCATATARSRTGSTDS</sequence>
<dbReference type="InterPro" id="IPR016035">
    <property type="entry name" value="Acyl_Trfase/lysoPLipase"/>
</dbReference>
<feature type="region of interest" description="Disordered" evidence="7">
    <location>
        <begin position="79"/>
        <end position="101"/>
    </location>
</feature>
<proteinExistence type="inferred from homology"/>
<dbReference type="GO" id="GO:0004620">
    <property type="term" value="F:phospholipase activity"/>
    <property type="evidence" value="ECO:0007669"/>
    <property type="project" value="TreeGrafter"/>
</dbReference>
<dbReference type="Pfam" id="PF01734">
    <property type="entry name" value="Patatin"/>
    <property type="match status" value="1"/>
</dbReference>